<dbReference type="GO" id="GO:0005829">
    <property type="term" value="C:cytosol"/>
    <property type="evidence" value="ECO:0007669"/>
    <property type="project" value="TreeGrafter"/>
</dbReference>
<dbReference type="PROSITE" id="PS50238">
    <property type="entry name" value="RHOGAP"/>
    <property type="match status" value="1"/>
</dbReference>
<dbReference type="Gene3D" id="1.10.555.10">
    <property type="entry name" value="Rho GTPase activation protein"/>
    <property type="match status" value="1"/>
</dbReference>
<dbReference type="PANTHER" id="PTHR46005:SF4">
    <property type="entry name" value="RHO GTPASE-ACTIVATING PROTEIN 190"/>
    <property type="match status" value="1"/>
</dbReference>
<comment type="caution">
    <text evidence="2">The sequence shown here is derived from an EMBL/GenBank/DDBJ whole genome shotgun (WGS) entry which is preliminary data.</text>
</comment>
<sequence>MTNCTPKTKTLRVINYKKLFQEEKDALKRHCLRMYNSDCTLDFLASSFKRMFVSSAKKKKISSFVYEVIDYLKKNALNTLGIFRLPSNYNLTKKLTNHIINNERVPLEEYDHFTIVNSLKNYIREELDGLIPESVAISLEKNFKKETSFKNLEYFPFTLDEDRKDLLVALFSLFKEVDSHSNVNLMNIDNILLIVPPTIFPRVVQKNIKEFMPFVKFMKTVYELDYENVPVSFLKKEVNNKKYKINVKKNNKKYKIILKY</sequence>
<dbReference type="GO" id="GO:0008361">
    <property type="term" value="P:regulation of cell size"/>
    <property type="evidence" value="ECO:0007669"/>
    <property type="project" value="TreeGrafter"/>
</dbReference>
<dbReference type="InterPro" id="IPR051978">
    <property type="entry name" value="Rho-GAP_domain"/>
</dbReference>
<dbReference type="EMBL" id="RCSS01000652">
    <property type="protein sequence ID" value="RVD91094.1"/>
    <property type="molecule type" value="Genomic_DNA"/>
</dbReference>
<dbReference type="Pfam" id="PF00620">
    <property type="entry name" value="RhoGAP"/>
    <property type="match status" value="1"/>
</dbReference>
<keyword evidence="3" id="KW-1185">Reference proteome</keyword>
<dbReference type="PANTHER" id="PTHR46005">
    <property type="entry name" value="RHO GTPASE-ACTIVATING PROTEIN 190"/>
    <property type="match status" value="1"/>
</dbReference>
<dbReference type="SMART" id="SM00324">
    <property type="entry name" value="RhoGAP"/>
    <property type="match status" value="1"/>
</dbReference>
<evidence type="ECO:0000259" key="1">
    <source>
        <dbReference type="PROSITE" id="PS50238"/>
    </source>
</evidence>
<evidence type="ECO:0000313" key="3">
    <source>
        <dbReference type="Proteomes" id="UP000282876"/>
    </source>
</evidence>
<dbReference type="InterPro" id="IPR000198">
    <property type="entry name" value="RhoGAP_dom"/>
</dbReference>
<dbReference type="VEuPathDB" id="MicrosporidiaDB:TUBRATIS_24760"/>
<dbReference type="Proteomes" id="UP000282876">
    <property type="component" value="Unassembled WGS sequence"/>
</dbReference>
<dbReference type="SUPFAM" id="SSF48350">
    <property type="entry name" value="GTPase activation domain, GAP"/>
    <property type="match status" value="1"/>
</dbReference>
<dbReference type="STRING" id="291195.A0A437AIW8"/>
<proteinExistence type="predicted"/>
<organism evidence="2 3">
    <name type="scientific">Tubulinosema ratisbonensis</name>
    <dbReference type="NCBI Taxonomy" id="291195"/>
    <lineage>
        <taxon>Eukaryota</taxon>
        <taxon>Fungi</taxon>
        <taxon>Fungi incertae sedis</taxon>
        <taxon>Microsporidia</taxon>
        <taxon>Tubulinosematoidea</taxon>
        <taxon>Tubulinosematidae</taxon>
        <taxon>Tubulinosema</taxon>
    </lineage>
</organism>
<dbReference type="GO" id="GO:0005096">
    <property type="term" value="F:GTPase activator activity"/>
    <property type="evidence" value="ECO:0007669"/>
    <property type="project" value="TreeGrafter"/>
</dbReference>
<accession>A0A437AIW8</accession>
<dbReference type="CDD" id="cd00159">
    <property type="entry name" value="RhoGAP"/>
    <property type="match status" value="1"/>
</dbReference>
<dbReference type="AlphaFoldDB" id="A0A437AIW8"/>
<dbReference type="OrthoDB" id="2196166at2759"/>
<gene>
    <name evidence="2" type="ORF">TUBRATIS_24760</name>
</gene>
<name>A0A437AIW8_9MICR</name>
<feature type="domain" description="Rho-GAP" evidence="1">
    <location>
        <begin position="46"/>
        <end position="226"/>
    </location>
</feature>
<evidence type="ECO:0000313" key="2">
    <source>
        <dbReference type="EMBL" id="RVD91094.1"/>
    </source>
</evidence>
<dbReference type="InterPro" id="IPR008936">
    <property type="entry name" value="Rho_GTPase_activation_prot"/>
</dbReference>
<protein>
    <submittedName>
        <fullName evidence="2">Rho GTPase-activating Rho GTPase activation protein</fullName>
    </submittedName>
</protein>
<dbReference type="GO" id="GO:0007266">
    <property type="term" value="P:Rho protein signal transduction"/>
    <property type="evidence" value="ECO:0007669"/>
    <property type="project" value="TreeGrafter"/>
</dbReference>
<reference evidence="2 3" key="1">
    <citation type="submission" date="2018-10" db="EMBL/GenBank/DDBJ databases">
        <title>Draft genome sequence of the microsporidian Tubulinosema ratisbonensis.</title>
        <authorList>
            <person name="Polonais V."/>
            <person name="Peyretaillade E."/>
            <person name="Niehus S."/>
            <person name="Wawrzyniak I."/>
            <person name="Franchet A."/>
            <person name="Gaspin C."/>
            <person name="Reichstadt M."/>
            <person name="Belser C."/>
            <person name="Labadie K."/>
            <person name="Delbac F."/>
            <person name="Ferrandon D."/>
        </authorList>
    </citation>
    <scope>NUCLEOTIDE SEQUENCE [LARGE SCALE GENOMIC DNA]</scope>
    <source>
        <strain evidence="2 3">Franzen</strain>
    </source>
</reference>